<keyword evidence="5" id="KW-0378">Hydrolase</keyword>
<dbReference type="InterPro" id="IPR036514">
    <property type="entry name" value="SGNH_hydro_sf"/>
</dbReference>
<comment type="caution">
    <text evidence="8">The sequence shown here is derived from an EMBL/GenBank/DDBJ whole genome shotgun (WGS) entry which is preliminary data.</text>
</comment>
<name>A0AAD7PFR7_QUISA</name>
<evidence type="ECO:0000256" key="1">
    <source>
        <dbReference type="ARBA" id="ARBA00004613"/>
    </source>
</evidence>
<organism evidence="8 9">
    <name type="scientific">Quillaja saponaria</name>
    <name type="common">Soap bark tree</name>
    <dbReference type="NCBI Taxonomy" id="32244"/>
    <lineage>
        <taxon>Eukaryota</taxon>
        <taxon>Viridiplantae</taxon>
        <taxon>Streptophyta</taxon>
        <taxon>Embryophyta</taxon>
        <taxon>Tracheophyta</taxon>
        <taxon>Spermatophyta</taxon>
        <taxon>Magnoliopsida</taxon>
        <taxon>eudicotyledons</taxon>
        <taxon>Gunneridae</taxon>
        <taxon>Pentapetalae</taxon>
        <taxon>rosids</taxon>
        <taxon>fabids</taxon>
        <taxon>Fabales</taxon>
        <taxon>Quillajaceae</taxon>
        <taxon>Quillaja</taxon>
    </lineage>
</organism>
<keyword evidence="6" id="KW-0442">Lipid degradation</keyword>
<keyword evidence="3" id="KW-0964">Secreted</keyword>
<protein>
    <submittedName>
        <fullName evidence="8">GDSL esterase/lipase family</fullName>
    </submittedName>
</protein>
<accession>A0AAD7PFR7</accession>
<dbReference type="InterPro" id="IPR001087">
    <property type="entry name" value="GDSL"/>
</dbReference>
<evidence type="ECO:0000256" key="4">
    <source>
        <dbReference type="ARBA" id="ARBA00022729"/>
    </source>
</evidence>
<dbReference type="AlphaFoldDB" id="A0AAD7PFR7"/>
<keyword evidence="9" id="KW-1185">Reference proteome</keyword>
<dbReference type="GO" id="GO:0016042">
    <property type="term" value="P:lipid catabolic process"/>
    <property type="evidence" value="ECO:0007669"/>
    <property type="project" value="UniProtKB-KW"/>
</dbReference>
<dbReference type="KEGG" id="qsa:O6P43_025594"/>
<dbReference type="Pfam" id="PF00657">
    <property type="entry name" value="Lipase_GDSL"/>
    <property type="match status" value="1"/>
</dbReference>
<dbReference type="Gene3D" id="3.40.50.1110">
    <property type="entry name" value="SGNH hydrolase"/>
    <property type="match status" value="1"/>
</dbReference>
<dbReference type="InterPro" id="IPR051238">
    <property type="entry name" value="GDSL_esterase/lipase"/>
</dbReference>
<comment type="subcellular location">
    <subcellularLocation>
        <location evidence="1">Secreted</location>
    </subcellularLocation>
</comment>
<evidence type="ECO:0000256" key="2">
    <source>
        <dbReference type="ARBA" id="ARBA00008668"/>
    </source>
</evidence>
<comment type="similarity">
    <text evidence="2">Belongs to the 'GDSL' lipolytic enzyme family.</text>
</comment>
<keyword evidence="7" id="KW-0443">Lipid metabolism</keyword>
<proteinExistence type="inferred from homology"/>
<dbReference type="GO" id="GO:0016788">
    <property type="term" value="F:hydrolase activity, acting on ester bonds"/>
    <property type="evidence" value="ECO:0007669"/>
    <property type="project" value="InterPro"/>
</dbReference>
<evidence type="ECO:0000256" key="7">
    <source>
        <dbReference type="ARBA" id="ARBA00023098"/>
    </source>
</evidence>
<dbReference type="PANTHER" id="PTHR45650:SF5">
    <property type="entry name" value="GDSL-LIKE LIPASE_ACYLHYDROLASE"/>
    <property type="match status" value="1"/>
</dbReference>
<evidence type="ECO:0000256" key="5">
    <source>
        <dbReference type="ARBA" id="ARBA00022801"/>
    </source>
</evidence>
<gene>
    <name evidence="8" type="ORF">O6P43_025594</name>
</gene>
<evidence type="ECO:0000256" key="6">
    <source>
        <dbReference type="ARBA" id="ARBA00022963"/>
    </source>
</evidence>
<dbReference type="EMBL" id="JARAOO010000010">
    <property type="protein sequence ID" value="KAJ7953966.1"/>
    <property type="molecule type" value="Genomic_DNA"/>
</dbReference>
<evidence type="ECO:0000313" key="8">
    <source>
        <dbReference type="EMBL" id="KAJ7953966.1"/>
    </source>
</evidence>
<sequence length="194" mass="21768">MLGLPFAPPYLGLSEFERRKVMTGINYASAACGILPLSGSKAKECLSMDKQIKYFNLTIAKDLPNVISNSEQLNLYLSKSIFLVSVGVNDYSLNYLINLNGLWTGYTPEAFGDFLLDEFVIRMQQLYDLGARTFVVNAAFPLGSTPFSVVNVTRSKEVNQQINYFTSRVPERLQELQSQLPKFSFTGVGKFQDF</sequence>
<reference evidence="8" key="1">
    <citation type="journal article" date="2023" name="Science">
        <title>Elucidation of the pathway for biosynthesis of saponin adjuvants from the soapbark tree.</title>
        <authorList>
            <person name="Reed J."/>
            <person name="Orme A."/>
            <person name="El-Demerdash A."/>
            <person name="Owen C."/>
            <person name="Martin L.B.B."/>
            <person name="Misra R.C."/>
            <person name="Kikuchi S."/>
            <person name="Rejzek M."/>
            <person name="Martin A.C."/>
            <person name="Harkess A."/>
            <person name="Leebens-Mack J."/>
            <person name="Louveau T."/>
            <person name="Stephenson M.J."/>
            <person name="Osbourn A."/>
        </authorList>
    </citation>
    <scope>NUCLEOTIDE SEQUENCE</scope>
    <source>
        <strain evidence="8">S10</strain>
    </source>
</reference>
<dbReference type="PANTHER" id="PTHR45650">
    <property type="entry name" value="GDSL-LIKE LIPASE/ACYLHYDROLASE-RELATED"/>
    <property type="match status" value="1"/>
</dbReference>
<dbReference type="GO" id="GO:0005576">
    <property type="term" value="C:extracellular region"/>
    <property type="evidence" value="ECO:0007669"/>
    <property type="project" value="UniProtKB-SubCell"/>
</dbReference>
<dbReference type="Proteomes" id="UP001163823">
    <property type="component" value="Chromosome 10"/>
</dbReference>
<keyword evidence="4" id="KW-0732">Signal</keyword>
<evidence type="ECO:0000313" key="9">
    <source>
        <dbReference type="Proteomes" id="UP001163823"/>
    </source>
</evidence>
<evidence type="ECO:0000256" key="3">
    <source>
        <dbReference type="ARBA" id="ARBA00022525"/>
    </source>
</evidence>